<comment type="subcellular location">
    <subcellularLocation>
        <location evidence="4">Cytoplasm</location>
    </subcellularLocation>
</comment>
<proteinExistence type="inferred from homology"/>
<accession>A0A844YEN7</accession>
<dbReference type="HAMAP" id="MF_00688">
    <property type="entry name" value="Leu_Phe_trans"/>
    <property type="match status" value="1"/>
</dbReference>
<comment type="similarity">
    <text evidence="4">Belongs to the L/F-transferase family.</text>
</comment>
<dbReference type="GO" id="GO:0030163">
    <property type="term" value="P:protein catabolic process"/>
    <property type="evidence" value="ECO:0007669"/>
    <property type="project" value="UniProtKB-UniRule"/>
</dbReference>
<dbReference type="EMBL" id="WTYN01000001">
    <property type="protein sequence ID" value="MXO62621.1"/>
    <property type="molecule type" value="Genomic_DNA"/>
</dbReference>
<dbReference type="RefSeq" id="WP_160672979.1">
    <property type="nucleotide sequence ID" value="NZ_WTYN01000001.1"/>
</dbReference>
<name>A0A844YEN7_9SPHN</name>
<dbReference type="Gene3D" id="3.40.630.70">
    <property type="entry name" value="Leucyl/phenylalanyl-tRNA-protein transferase, C-terminal domain"/>
    <property type="match status" value="1"/>
</dbReference>
<dbReference type="Gene3D" id="3.30.70.3550">
    <property type="entry name" value="Leucyl/phenylalanyl-tRNA-protein transferase, N-terminal domain"/>
    <property type="match status" value="1"/>
</dbReference>
<dbReference type="PANTHER" id="PTHR30098:SF2">
    <property type="entry name" value="LEUCYL_PHENYLALANYL-TRNA--PROTEIN TRANSFERASE"/>
    <property type="match status" value="1"/>
</dbReference>
<dbReference type="GO" id="GO:0008914">
    <property type="term" value="F:leucyl-tRNA--protein transferase activity"/>
    <property type="evidence" value="ECO:0007669"/>
    <property type="project" value="UniProtKB-UniRule"/>
</dbReference>
<organism evidence="5 6">
    <name type="scientific">Qipengyuania oceanensis</name>
    <dbReference type="NCBI Taxonomy" id="1463597"/>
    <lineage>
        <taxon>Bacteria</taxon>
        <taxon>Pseudomonadati</taxon>
        <taxon>Pseudomonadota</taxon>
        <taxon>Alphaproteobacteria</taxon>
        <taxon>Sphingomonadales</taxon>
        <taxon>Erythrobacteraceae</taxon>
        <taxon>Qipengyuania</taxon>
    </lineage>
</organism>
<dbReference type="Proteomes" id="UP000445582">
    <property type="component" value="Unassembled WGS sequence"/>
</dbReference>
<reference evidence="5 6" key="1">
    <citation type="submission" date="2019-12" db="EMBL/GenBank/DDBJ databases">
        <title>Genomic-based taxomic classification of the family Erythrobacteraceae.</title>
        <authorList>
            <person name="Xu L."/>
        </authorList>
    </citation>
    <scope>NUCLEOTIDE SEQUENCE [LARGE SCALE GENOMIC DNA]</scope>
    <source>
        <strain evidence="5 6">MCCC 1A09965</strain>
    </source>
</reference>
<comment type="catalytic activity">
    <reaction evidence="4">
        <text>N-terminal L-arginyl-[protein] + L-leucyl-tRNA(Leu) = N-terminal L-leucyl-L-arginyl-[protein] + tRNA(Leu) + H(+)</text>
        <dbReference type="Rhea" id="RHEA:50416"/>
        <dbReference type="Rhea" id="RHEA-COMP:9613"/>
        <dbReference type="Rhea" id="RHEA-COMP:9622"/>
        <dbReference type="Rhea" id="RHEA-COMP:12672"/>
        <dbReference type="Rhea" id="RHEA-COMP:12673"/>
        <dbReference type="ChEBI" id="CHEBI:15378"/>
        <dbReference type="ChEBI" id="CHEBI:64719"/>
        <dbReference type="ChEBI" id="CHEBI:78442"/>
        <dbReference type="ChEBI" id="CHEBI:78494"/>
        <dbReference type="ChEBI" id="CHEBI:133044"/>
        <dbReference type="EC" id="2.3.2.6"/>
    </reaction>
</comment>
<gene>
    <name evidence="4" type="primary">aat</name>
    <name evidence="5" type="ORF">GRI48_06310</name>
</gene>
<dbReference type="FunFam" id="3.40.630.70:FF:000001">
    <property type="entry name" value="Leucyl/phenylalanyl-tRNA--protein transferase"/>
    <property type="match status" value="1"/>
</dbReference>
<evidence type="ECO:0000313" key="5">
    <source>
        <dbReference type="EMBL" id="MXO62621.1"/>
    </source>
</evidence>
<comment type="catalytic activity">
    <reaction evidence="4">
        <text>L-phenylalanyl-tRNA(Phe) + an N-terminal L-alpha-aminoacyl-[protein] = an N-terminal L-phenylalanyl-L-alpha-aminoacyl-[protein] + tRNA(Phe)</text>
        <dbReference type="Rhea" id="RHEA:43632"/>
        <dbReference type="Rhea" id="RHEA-COMP:9668"/>
        <dbReference type="Rhea" id="RHEA-COMP:9699"/>
        <dbReference type="Rhea" id="RHEA-COMP:10636"/>
        <dbReference type="Rhea" id="RHEA-COMP:10637"/>
        <dbReference type="ChEBI" id="CHEBI:78442"/>
        <dbReference type="ChEBI" id="CHEBI:78531"/>
        <dbReference type="ChEBI" id="CHEBI:78597"/>
        <dbReference type="ChEBI" id="CHEBI:83561"/>
        <dbReference type="EC" id="2.3.2.6"/>
    </reaction>
</comment>
<dbReference type="PANTHER" id="PTHR30098">
    <property type="entry name" value="LEUCYL/PHENYLALANYL-TRNA--PROTEIN TRANSFERASE"/>
    <property type="match status" value="1"/>
</dbReference>
<evidence type="ECO:0000256" key="4">
    <source>
        <dbReference type="HAMAP-Rule" id="MF_00688"/>
    </source>
</evidence>
<comment type="caution">
    <text evidence="5">The sequence shown here is derived from an EMBL/GenBank/DDBJ whole genome shotgun (WGS) entry which is preliminary data.</text>
</comment>
<dbReference type="InterPro" id="IPR042203">
    <property type="entry name" value="Leu/Phe-tRNA_Trfase_C"/>
</dbReference>
<sequence length="232" mass="25580">MHAPARSPIPLDTLLMAYRNGIFPMSDGREDDEVFWVEPKERAIIPLDRFHCSRSLRKVLAAERFEVTCNADFGAVIEACAQPRPGHPESWISHPIIASYRALHEIGHAHSIEVWRHGYLVGGLYGVSFDSVFCGESMFSRADNASKVALAWLVAAMRRGGYRLLDCQFMTDHLATMGAVGMPQADYLMLLEDACRHKTLPLPEAYSALSSDAEASGVAPGKLIAQSFTQTS</sequence>
<evidence type="ECO:0000256" key="3">
    <source>
        <dbReference type="ARBA" id="ARBA00023315"/>
    </source>
</evidence>
<dbReference type="SUPFAM" id="SSF55729">
    <property type="entry name" value="Acyl-CoA N-acyltransferases (Nat)"/>
    <property type="match status" value="1"/>
</dbReference>
<dbReference type="InterPro" id="IPR042221">
    <property type="entry name" value="Leu/Phe-tRNA_Trfase_N"/>
</dbReference>
<evidence type="ECO:0000256" key="1">
    <source>
        <dbReference type="ARBA" id="ARBA00022490"/>
    </source>
</evidence>
<dbReference type="Pfam" id="PF03588">
    <property type="entry name" value="Leu_Phe_trans"/>
    <property type="match status" value="1"/>
</dbReference>
<dbReference type="OrthoDB" id="9790282at2"/>
<evidence type="ECO:0000256" key="2">
    <source>
        <dbReference type="ARBA" id="ARBA00022679"/>
    </source>
</evidence>
<dbReference type="GO" id="GO:0005737">
    <property type="term" value="C:cytoplasm"/>
    <property type="evidence" value="ECO:0007669"/>
    <property type="project" value="UniProtKB-SubCell"/>
</dbReference>
<dbReference type="AlphaFoldDB" id="A0A844YEN7"/>
<protein>
    <recommendedName>
        <fullName evidence="4">Leucyl/phenylalanyl-tRNA--protein transferase</fullName>
        <ecNumber evidence="4">2.3.2.6</ecNumber>
    </recommendedName>
    <alternativeName>
        <fullName evidence="4">L/F-transferase</fullName>
    </alternativeName>
    <alternativeName>
        <fullName evidence="4">Leucyltransferase</fullName>
    </alternativeName>
    <alternativeName>
        <fullName evidence="4">Phenyalanyltransferase</fullName>
    </alternativeName>
</protein>
<keyword evidence="1 4" id="KW-0963">Cytoplasm</keyword>
<dbReference type="InterPro" id="IPR004616">
    <property type="entry name" value="Leu/Phe-tRNA_Trfase"/>
</dbReference>
<dbReference type="EC" id="2.3.2.6" evidence="4"/>
<comment type="function">
    <text evidence="4">Functions in the N-end rule pathway of protein degradation where it conjugates Leu, Phe and, less efficiently, Met from aminoacyl-tRNAs to the N-termini of proteins containing an N-terminal arginine or lysine.</text>
</comment>
<keyword evidence="6" id="KW-1185">Reference proteome</keyword>
<comment type="catalytic activity">
    <reaction evidence="4">
        <text>N-terminal L-lysyl-[protein] + L-leucyl-tRNA(Leu) = N-terminal L-leucyl-L-lysyl-[protein] + tRNA(Leu) + H(+)</text>
        <dbReference type="Rhea" id="RHEA:12340"/>
        <dbReference type="Rhea" id="RHEA-COMP:9613"/>
        <dbReference type="Rhea" id="RHEA-COMP:9622"/>
        <dbReference type="Rhea" id="RHEA-COMP:12670"/>
        <dbReference type="Rhea" id="RHEA-COMP:12671"/>
        <dbReference type="ChEBI" id="CHEBI:15378"/>
        <dbReference type="ChEBI" id="CHEBI:65249"/>
        <dbReference type="ChEBI" id="CHEBI:78442"/>
        <dbReference type="ChEBI" id="CHEBI:78494"/>
        <dbReference type="ChEBI" id="CHEBI:133043"/>
        <dbReference type="EC" id="2.3.2.6"/>
    </reaction>
</comment>
<dbReference type="InterPro" id="IPR016181">
    <property type="entry name" value="Acyl_CoA_acyltransferase"/>
</dbReference>
<evidence type="ECO:0000313" key="6">
    <source>
        <dbReference type="Proteomes" id="UP000445582"/>
    </source>
</evidence>
<dbReference type="NCBIfam" id="TIGR00667">
    <property type="entry name" value="aat"/>
    <property type="match status" value="1"/>
</dbReference>
<keyword evidence="3 4" id="KW-0012">Acyltransferase</keyword>
<keyword evidence="2 4" id="KW-0808">Transferase</keyword>